<evidence type="ECO:0000256" key="1">
    <source>
        <dbReference type="ARBA" id="ARBA00004496"/>
    </source>
</evidence>
<feature type="compositionally biased region" description="Acidic residues" evidence="5">
    <location>
        <begin position="204"/>
        <end position="241"/>
    </location>
</feature>
<dbReference type="GO" id="GO:0005737">
    <property type="term" value="C:cytoplasm"/>
    <property type="evidence" value="ECO:0007669"/>
    <property type="project" value="UniProtKB-SubCell"/>
</dbReference>
<dbReference type="Gene3D" id="1.20.5.500">
    <property type="entry name" value="Single helix bin"/>
    <property type="match status" value="1"/>
</dbReference>
<organism evidence="7 8">
    <name type="scientific">Cnephaeus nilssonii</name>
    <name type="common">Northern bat</name>
    <name type="synonym">Eptesicus nilssonii</name>
    <dbReference type="NCBI Taxonomy" id="3371016"/>
    <lineage>
        <taxon>Eukaryota</taxon>
        <taxon>Metazoa</taxon>
        <taxon>Chordata</taxon>
        <taxon>Craniata</taxon>
        <taxon>Vertebrata</taxon>
        <taxon>Euteleostomi</taxon>
        <taxon>Mammalia</taxon>
        <taxon>Eutheria</taxon>
        <taxon>Laurasiatheria</taxon>
        <taxon>Chiroptera</taxon>
        <taxon>Yangochiroptera</taxon>
        <taxon>Vespertilionidae</taxon>
        <taxon>Cnephaeus</taxon>
    </lineage>
</organism>
<name>A0AA40HTA0_CNENI</name>
<feature type="domain" description="IF rod" evidence="6">
    <location>
        <begin position="1"/>
        <end position="187"/>
    </location>
</feature>
<dbReference type="GO" id="GO:0033693">
    <property type="term" value="P:neurofilament bundle assembly"/>
    <property type="evidence" value="ECO:0007669"/>
    <property type="project" value="TreeGrafter"/>
</dbReference>
<evidence type="ECO:0000256" key="3">
    <source>
        <dbReference type="ARBA" id="ARBA00022754"/>
    </source>
</evidence>
<comment type="subcellular location">
    <subcellularLocation>
        <location evidence="1">Cytoplasm</location>
    </subcellularLocation>
</comment>
<feature type="compositionally biased region" description="Low complexity" evidence="5">
    <location>
        <begin position="336"/>
        <end position="347"/>
    </location>
</feature>
<proteinExistence type="predicted"/>
<dbReference type="InterPro" id="IPR039008">
    <property type="entry name" value="IF_rod_dom"/>
</dbReference>
<dbReference type="GO" id="GO:0030424">
    <property type="term" value="C:axon"/>
    <property type="evidence" value="ECO:0007669"/>
    <property type="project" value="TreeGrafter"/>
</dbReference>
<dbReference type="PROSITE" id="PS51842">
    <property type="entry name" value="IF_ROD_2"/>
    <property type="match status" value="1"/>
</dbReference>
<feature type="compositionally biased region" description="Polar residues" evidence="5">
    <location>
        <begin position="351"/>
        <end position="360"/>
    </location>
</feature>
<keyword evidence="2" id="KW-0963">Cytoplasm</keyword>
<dbReference type="PANTHER" id="PTHR45652:SF8">
    <property type="entry name" value="NEUROFILAMENT LIGHT POLYPEPTIDE"/>
    <property type="match status" value="1"/>
</dbReference>
<dbReference type="InterPro" id="IPR050405">
    <property type="entry name" value="Intermediate_filament"/>
</dbReference>
<dbReference type="SMART" id="SM01391">
    <property type="entry name" value="Filament"/>
    <property type="match status" value="1"/>
</dbReference>
<feature type="region of interest" description="Disordered" evidence="5">
    <location>
        <begin position="194"/>
        <end position="241"/>
    </location>
</feature>
<dbReference type="PANTHER" id="PTHR45652">
    <property type="entry name" value="GLIAL FIBRILLARY ACIDIC PROTEIN"/>
    <property type="match status" value="1"/>
</dbReference>
<dbReference type="GO" id="GO:0099184">
    <property type="term" value="F:structural constituent of postsynaptic intermediate filament cytoskeleton"/>
    <property type="evidence" value="ECO:0007669"/>
    <property type="project" value="TreeGrafter"/>
</dbReference>
<keyword evidence="3" id="KW-0403">Intermediate filament</keyword>
<evidence type="ECO:0000259" key="6">
    <source>
        <dbReference type="PROSITE" id="PS51842"/>
    </source>
</evidence>
<dbReference type="SUPFAM" id="SSF64593">
    <property type="entry name" value="Intermediate filament protein, coiled coil region"/>
    <property type="match status" value="1"/>
</dbReference>
<dbReference type="FunFam" id="1.20.5.170:FF:000002">
    <property type="entry name" value="Type I keratin KA11"/>
    <property type="match status" value="1"/>
</dbReference>
<sequence>MEVSKDADEAALASTELEKCIESLMDKIAFLKKVPVQYAQISVEMDVFSKSDLSTMLKDIRTQYEKLAAKNMQNAEEWYKSRFTMLTESTAKSTYVRLLKAKTLEIEASWGMNKALGKQLQELEDKQNSDVSAMQDTINKLENELRTTKSEMAGYLKEYQDLFNVKIVLDIDIAVYRKLLEEEQIEVKETIEAAKAEEAKDEPPSEVEAEEEEKDKEEAEEEEGEEEEEDAKEECEDAKEEEGGEEYLFACRVASWLAASLCMVHAYEFRIYDNSASRQHDWPPREELRLGGWPEENCCWRKTGASSHAIGHPEFHHQRLPQRRPFKPESPPPAPTTSQSATLSPAPCASSRPNLQPQHW</sequence>
<dbReference type="Gene3D" id="1.20.5.1160">
    <property type="entry name" value="Vasodilator-stimulated phosphoprotein"/>
    <property type="match status" value="1"/>
</dbReference>
<dbReference type="GO" id="GO:0005882">
    <property type="term" value="C:intermediate filament"/>
    <property type="evidence" value="ECO:0007669"/>
    <property type="project" value="UniProtKB-KW"/>
</dbReference>
<evidence type="ECO:0000313" key="7">
    <source>
        <dbReference type="EMBL" id="KAK1337031.1"/>
    </source>
</evidence>
<dbReference type="EMBL" id="JAULJE010000012">
    <property type="protein sequence ID" value="KAK1337031.1"/>
    <property type="molecule type" value="Genomic_DNA"/>
</dbReference>
<evidence type="ECO:0000313" key="8">
    <source>
        <dbReference type="Proteomes" id="UP001177744"/>
    </source>
</evidence>
<keyword evidence="4" id="KW-0175">Coiled coil</keyword>
<evidence type="ECO:0000256" key="2">
    <source>
        <dbReference type="ARBA" id="ARBA00022490"/>
    </source>
</evidence>
<feature type="region of interest" description="Disordered" evidence="5">
    <location>
        <begin position="316"/>
        <end position="360"/>
    </location>
</feature>
<protein>
    <recommendedName>
        <fullName evidence="6">IF rod domain-containing protein</fullName>
    </recommendedName>
</protein>
<evidence type="ECO:0000256" key="5">
    <source>
        <dbReference type="SAM" id="MobiDB-lite"/>
    </source>
</evidence>
<keyword evidence="8" id="KW-1185">Reference proteome</keyword>
<dbReference type="Pfam" id="PF00038">
    <property type="entry name" value="Filament"/>
    <property type="match status" value="1"/>
</dbReference>
<dbReference type="Gene3D" id="1.20.5.170">
    <property type="match status" value="1"/>
</dbReference>
<feature type="compositionally biased region" description="Basic and acidic residues" evidence="5">
    <location>
        <begin position="194"/>
        <end position="203"/>
    </location>
</feature>
<evidence type="ECO:0000256" key="4">
    <source>
        <dbReference type="ARBA" id="ARBA00023054"/>
    </source>
</evidence>
<gene>
    <name evidence="7" type="ORF">QTO34_003076</name>
</gene>
<accession>A0AA40HTA0</accession>
<dbReference type="GO" id="GO:0099160">
    <property type="term" value="C:postsynaptic intermediate filament cytoskeleton"/>
    <property type="evidence" value="ECO:0007669"/>
    <property type="project" value="TreeGrafter"/>
</dbReference>
<dbReference type="AlphaFoldDB" id="A0AA40HTA0"/>
<reference evidence="7" key="1">
    <citation type="submission" date="2023-06" db="EMBL/GenBank/DDBJ databases">
        <title>Reference genome for the Northern bat (Eptesicus nilssonii), a most northern bat species.</title>
        <authorList>
            <person name="Laine V.N."/>
            <person name="Pulliainen A.T."/>
            <person name="Lilley T.M."/>
        </authorList>
    </citation>
    <scope>NUCLEOTIDE SEQUENCE</scope>
    <source>
        <strain evidence="7">BLF_Eptnil</strain>
        <tissue evidence="7">Kidney</tissue>
    </source>
</reference>
<dbReference type="Proteomes" id="UP001177744">
    <property type="component" value="Unassembled WGS sequence"/>
</dbReference>
<comment type="caution">
    <text evidence="7">The sequence shown here is derived from an EMBL/GenBank/DDBJ whole genome shotgun (WGS) entry which is preliminary data.</text>
</comment>